<name>A0A915K619_ROMCU</name>
<organism evidence="1 2">
    <name type="scientific">Romanomermis culicivorax</name>
    <name type="common">Nematode worm</name>
    <dbReference type="NCBI Taxonomy" id="13658"/>
    <lineage>
        <taxon>Eukaryota</taxon>
        <taxon>Metazoa</taxon>
        <taxon>Ecdysozoa</taxon>
        <taxon>Nematoda</taxon>
        <taxon>Enoplea</taxon>
        <taxon>Dorylaimia</taxon>
        <taxon>Mermithida</taxon>
        <taxon>Mermithoidea</taxon>
        <taxon>Mermithidae</taxon>
        <taxon>Romanomermis</taxon>
    </lineage>
</organism>
<evidence type="ECO:0000313" key="1">
    <source>
        <dbReference type="Proteomes" id="UP000887565"/>
    </source>
</evidence>
<accession>A0A915K619</accession>
<dbReference type="Proteomes" id="UP000887565">
    <property type="component" value="Unplaced"/>
</dbReference>
<protein>
    <submittedName>
        <fullName evidence="2">Uncharacterized protein</fullName>
    </submittedName>
</protein>
<dbReference type="WBParaSite" id="nRc.2.0.1.t34181-RA">
    <property type="protein sequence ID" value="nRc.2.0.1.t34181-RA"/>
    <property type="gene ID" value="nRc.2.0.1.g34181"/>
</dbReference>
<evidence type="ECO:0000313" key="2">
    <source>
        <dbReference type="WBParaSite" id="nRc.2.0.1.t34181-RA"/>
    </source>
</evidence>
<reference evidence="2" key="1">
    <citation type="submission" date="2022-11" db="UniProtKB">
        <authorList>
            <consortium name="WormBaseParasite"/>
        </authorList>
    </citation>
    <scope>IDENTIFICATION</scope>
</reference>
<sequence length="196" mass="21568">MLIVLWIFKRGCMQIINVSQGVGKSQPENAALSTADGCIKTIGFFKLTKYVRLVSEPSLLESWDAILRANVVQGGDFLGSTALNDRKLAKSSIIFKFVKYTAVVITHSVVITHNLISFESTPVRIDSAAIDDGDDLSSCFLTATDEDGASLEAGAADVSVDDEWTSCWASCCCQSRDWKVDMQIDKVDDLWRRQFA</sequence>
<keyword evidence="1" id="KW-1185">Reference proteome</keyword>
<proteinExistence type="predicted"/>
<dbReference type="AlphaFoldDB" id="A0A915K619"/>